<reference evidence="2" key="1">
    <citation type="submission" date="2018-02" db="EMBL/GenBank/DDBJ databases">
        <title>Rhizophora mucronata_Transcriptome.</title>
        <authorList>
            <person name="Meera S.P."/>
            <person name="Sreeshan A."/>
            <person name="Augustine A."/>
        </authorList>
    </citation>
    <scope>NUCLEOTIDE SEQUENCE</scope>
    <source>
        <tissue evidence="2">Leaf</tissue>
    </source>
</reference>
<name>A0A2P2P196_RHIMU</name>
<dbReference type="AlphaFoldDB" id="A0A2P2P196"/>
<accession>A0A2P2P196</accession>
<feature type="region of interest" description="Disordered" evidence="1">
    <location>
        <begin position="19"/>
        <end position="47"/>
    </location>
</feature>
<evidence type="ECO:0000256" key="1">
    <source>
        <dbReference type="SAM" id="MobiDB-lite"/>
    </source>
</evidence>
<dbReference type="EMBL" id="GGEC01068092">
    <property type="protein sequence ID" value="MBX48576.1"/>
    <property type="molecule type" value="Transcribed_RNA"/>
</dbReference>
<sequence length="64" mass="7736">MECVTDFLSQYIRHTQFRSLKTEDKGHTQRTGKKSKNKKKKQWRATQELNFRPTLIKKWAKKPT</sequence>
<organism evidence="2">
    <name type="scientific">Rhizophora mucronata</name>
    <name type="common">Asiatic mangrove</name>
    <dbReference type="NCBI Taxonomy" id="61149"/>
    <lineage>
        <taxon>Eukaryota</taxon>
        <taxon>Viridiplantae</taxon>
        <taxon>Streptophyta</taxon>
        <taxon>Embryophyta</taxon>
        <taxon>Tracheophyta</taxon>
        <taxon>Spermatophyta</taxon>
        <taxon>Magnoliopsida</taxon>
        <taxon>eudicotyledons</taxon>
        <taxon>Gunneridae</taxon>
        <taxon>Pentapetalae</taxon>
        <taxon>rosids</taxon>
        <taxon>fabids</taxon>
        <taxon>Malpighiales</taxon>
        <taxon>Rhizophoraceae</taxon>
        <taxon>Rhizophora</taxon>
    </lineage>
</organism>
<protein>
    <submittedName>
        <fullName evidence="2">Uncharacterized protein</fullName>
    </submittedName>
</protein>
<proteinExistence type="predicted"/>
<feature type="compositionally biased region" description="Basic residues" evidence="1">
    <location>
        <begin position="28"/>
        <end position="43"/>
    </location>
</feature>
<evidence type="ECO:0000313" key="2">
    <source>
        <dbReference type="EMBL" id="MBX48576.1"/>
    </source>
</evidence>